<dbReference type="GO" id="GO:0003677">
    <property type="term" value="F:DNA binding"/>
    <property type="evidence" value="ECO:0007669"/>
    <property type="project" value="UniProtKB-KW"/>
</dbReference>
<keyword evidence="8 12" id="KW-0862">Zinc</keyword>
<dbReference type="Pfam" id="PF10410">
    <property type="entry name" value="DnaB_bind"/>
    <property type="match status" value="1"/>
</dbReference>
<evidence type="ECO:0000256" key="9">
    <source>
        <dbReference type="ARBA" id="ARBA00022842"/>
    </source>
</evidence>
<dbReference type="InterPro" id="IPR019475">
    <property type="entry name" value="DNA_primase_DnaB-bd"/>
</dbReference>
<dbReference type="GO" id="GO:1990077">
    <property type="term" value="C:primosome complex"/>
    <property type="evidence" value="ECO:0007669"/>
    <property type="project" value="UniProtKB-KW"/>
</dbReference>
<dbReference type="InterPro" id="IPR050219">
    <property type="entry name" value="DnaG_primase"/>
</dbReference>
<evidence type="ECO:0000256" key="2">
    <source>
        <dbReference type="ARBA" id="ARBA00022515"/>
    </source>
</evidence>
<dbReference type="Pfam" id="PF08275">
    <property type="entry name" value="DNAG_N"/>
    <property type="match status" value="1"/>
</dbReference>
<evidence type="ECO:0000256" key="10">
    <source>
        <dbReference type="ARBA" id="ARBA00023125"/>
    </source>
</evidence>
<dbReference type="InterPro" id="IPR030846">
    <property type="entry name" value="DnaG_bac"/>
</dbReference>
<dbReference type="PROSITE" id="PS50880">
    <property type="entry name" value="TOPRIM"/>
    <property type="match status" value="1"/>
</dbReference>
<evidence type="ECO:0000313" key="14">
    <source>
        <dbReference type="EMBL" id="OGH65694.1"/>
    </source>
</evidence>
<dbReference type="SUPFAM" id="SSF56731">
    <property type="entry name" value="DNA primase core"/>
    <property type="match status" value="1"/>
</dbReference>
<keyword evidence="4" id="KW-0548">Nucleotidyltransferase</keyword>
<dbReference type="InterPro" id="IPR006295">
    <property type="entry name" value="DNA_primase_DnaG"/>
</dbReference>
<evidence type="ECO:0000256" key="8">
    <source>
        <dbReference type="ARBA" id="ARBA00022833"/>
    </source>
</evidence>
<dbReference type="Gene3D" id="3.90.580.10">
    <property type="entry name" value="Zinc finger, CHC2-type domain"/>
    <property type="match status" value="1"/>
</dbReference>
<dbReference type="InterPro" id="IPR002694">
    <property type="entry name" value="Znf_CHC2"/>
</dbReference>
<dbReference type="Proteomes" id="UP000176282">
    <property type="component" value="Unassembled WGS sequence"/>
</dbReference>
<proteinExistence type="inferred from homology"/>
<dbReference type="InterPro" id="IPR006171">
    <property type="entry name" value="TOPRIM_dom"/>
</dbReference>
<dbReference type="InterPro" id="IPR036977">
    <property type="entry name" value="DNA_primase_Znf_CHC2"/>
</dbReference>
<keyword evidence="11" id="KW-0804">Transcription</keyword>
<name>A0A1F6M266_9BACT</name>
<feature type="zinc finger region" description="CHC2-type" evidence="12">
    <location>
        <begin position="32"/>
        <end position="56"/>
    </location>
</feature>
<dbReference type="Gene3D" id="3.90.980.10">
    <property type="entry name" value="DNA primase, catalytic core, N-terminal domain"/>
    <property type="match status" value="1"/>
</dbReference>
<dbReference type="PANTHER" id="PTHR30313:SF2">
    <property type="entry name" value="DNA PRIMASE"/>
    <property type="match status" value="1"/>
</dbReference>
<evidence type="ECO:0000256" key="5">
    <source>
        <dbReference type="ARBA" id="ARBA00022705"/>
    </source>
</evidence>
<keyword evidence="6 12" id="KW-0479">Metal-binding</keyword>
<reference evidence="14 15" key="1">
    <citation type="journal article" date="2016" name="Nat. Commun.">
        <title>Thousands of microbial genomes shed light on interconnected biogeochemical processes in an aquifer system.</title>
        <authorList>
            <person name="Anantharaman K."/>
            <person name="Brown C.T."/>
            <person name="Hug L.A."/>
            <person name="Sharon I."/>
            <person name="Castelle C.J."/>
            <person name="Probst A.J."/>
            <person name="Thomas B.C."/>
            <person name="Singh A."/>
            <person name="Wilkins M.J."/>
            <person name="Karaoz U."/>
            <person name="Brodie E.L."/>
            <person name="Williams K.H."/>
            <person name="Hubbard S.S."/>
            <person name="Banfield J.F."/>
        </authorList>
    </citation>
    <scope>NUCLEOTIDE SEQUENCE [LARGE SCALE GENOMIC DNA]</scope>
</reference>
<dbReference type="GO" id="GO:0006269">
    <property type="term" value="P:DNA replication, synthesis of primer"/>
    <property type="evidence" value="ECO:0007669"/>
    <property type="project" value="UniProtKB-KW"/>
</dbReference>
<dbReference type="PIRSF" id="PIRSF002811">
    <property type="entry name" value="DnaG"/>
    <property type="match status" value="1"/>
</dbReference>
<keyword evidence="3" id="KW-0808">Transferase</keyword>
<feature type="non-terminal residue" evidence="14">
    <location>
        <position position="1"/>
    </location>
</feature>
<dbReference type="CDD" id="cd03364">
    <property type="entry name" value="TOPRIM_DnaG_primases"/>
    <property type="match status" value="1"/>
</dbReference>
<gene>
    <name evidence="14" type="ORF">A3J66_01420</name>
</gene>
<dbReference type="InterPro" id="IPR013264">
    <property type="entry name" value="DNAG_N"/>
</dbReference>
<dbReference type="GO" id="GO:0000428">
    <property type="term" value="C:DNA-directed RNA polymerase complex"/>
    <property type="evidence" value="ECO:0007669"/>
    <property type="project" value="UniProtKB-KW"/>
</dbReference>
<dbReference type="SMART" id="SM00493">
    <property type="entry name" value="TOPRIM"/>
    <property type="match status" value="1"/>
</dbReference>
<dbReference type="InterPro" id="IPR037068">
    <property type="entry name" value="DNA_primase_core_N_sf"/>
</dbReference>
<dbReference type="Gene3D" id="3.40.1360.10">
    <property type="match status" value="1"/>
</dbReference>
<keyword evidence="9" id="KW-0460">Magnesium</keyword>
<evidence type="ECO:0000256" key="4">
    <source>
        <dbReference type="ARBA" id="ARBA00022695"/>
    </source>
</evidence>
<evidence type="ECO:0000256" key="1">
    <source>
        <dbReference type="ARBA" id="ARBA00022478"/>
    </source>
</evidence>
<dbReference type="Pfam" id="PF01807">
    <property type="entry name" value="Zn_ribbon_DnaG"/>
    <property type="match status" value="1"/>
</dbReference>
<evidence type="ECO:0000256" key="11">
    <source>
        <dbReference type="ARBA" id="ARBA00023163"/>
    </source>
</evidence>
<dbReference type="Pfam" id="PF13155">
    <property type="entry name" value="Toprim_2"/>
    <property type="match status" value="1"/>
</dbReference>
<dbReference type="EMBL" id="MFQB01000045">
    <property type="protein sequence ID" value="OGH65694.1"/>
    <property type="molecule type" value="Genomic_DNA"/>
</dbReference>
<evidence type="ECO:0000256" key="7">
    <source>
        <dbReference type="ARBA" id="ARBA00022771"/>
    </source>
</evidence>
<dbReference type="GO" id="GO:0005737">
    <property type="term" value="C:cytoplasm"/>
    <property type="evidence" value="ECO:0007669"/>
    <property type="project" value="TreeGrafter"/>
</dbReference>
<keyword evidence="7 12" id="KW-0863">Zinc-finger</keyword>
<sequence>DTDLIKDKIDIVDFIGEYIQLRPAGSRHKACCPFHQEKSPSFMVSRERQSWHCFGCGKGGDVFSFLQEMEGMDFVEALKYLAGRAGVELTTKVDNVRTDQKAKLKSINIEAARFFHKFLVQMDAAKGARAYLTERGVSDETIQEWQIGFIPDQWDLLTQYLLKKGFGIDDLVLAGLTIKRDGADRNTGRGFYDRFRGRIMFPICDIHGSVAGFTGRVLVETEHSGGKYVNTPETPLFDKSRLMFGLHKAKQPIKQEQIIVMVEGQMDVIACHQAGMKYVVATSGTALTEHHVQLLKRYAPDLYLAFDSDSAGERAAKRGIELALEAGMHVKIIQIPEGAGKDPDECVKKNPQVWFETVRNAKDVIAWYLERSLKDKNLSDPRQKQQVASEVLPQVARIPFAIERDHWLQELARRIGVDVSLLREELVASRPKTTASHTQPQAQPKGIPKDRYTQLLEQFLMVVLKFPQVFTSAHADLSLPAVDKNPYFSLYAALKKQYTTNNGLLDVTAFRHAVTYDEQHLIDVLLLQADEEFSHTDSESRPQEPQVQCEHLFAILTHEWKKREGARIQMELQEAEAQGDAERIAALLEQVRGLL</sequence>
<dbReference type="FunFam" id="3.90.580.10:FF:000001">
    <property type="entry name" value="DNA primase"/>
    <property type="match status" value="1"/>
</dbReference>
<keyword evidence="10" id="KW-0238">DNA-binding</keyword>
<evidence type="ECO:0000259" key="13">
    <source>
        <dbReference type="PROSITE" id="PS50880"/>
    </source>
</evidence>
<keyword evidence="5" id="KW-0235">DNA replication</keyword>
<evidence type="ECO:0000256" key="12">
    <source>
        <dbReference type="PIRSR" id="PIRSR002811-1"/>
    </source>
</evidence>
<dbReference type="FunFam" id="3.40.1360.10:FF:000002">
    <property type="entry name" value="DNA primase"/>
    <property type="match status" value="1"/>
</dbReference>
<dbReference type="STRING" id="1798680.A3J66_01420"/>
<dbReference type="InterPro" id="IPR034151">
    <property type="entry name" value="TOPRIM_DnaG_bac"/>
</dbReference>
<dbReference type="AlphaFoldDB" id="A0A1F6M266"/>
<protein>
    <submittedName>
        <fullName evidence="14">DNA primase</fullName>
    </submittedName>
</protein>
<keyword evidence="1" id="KW-0240">DNA-directed RNA polymerase</keyword>
<dbReference type="GO" id="GO:0003899">
    <property type="term" value="F:DNA-directed RNA polymerase activity"/>
    <property type="evidence" value="ECO:0007669"/>
    <property type="project" value="InterPro"/>
</dbReference>
<organism evidence="14 15">
    <name type="scientific">Candidatus Magasanikbacteria bacterium RIFCSPHIGHO2_02_FULL_47_14</name>
    <dbReference type="NCBI Taxonomy" id="1798680"/>
    <lineage>
        <taxon>Bacteria</taxon>
        <taxon>Candidatus Magasanikiibacteriota</taxon>
    </lineage>
</organism>
<dbReference type="SUPFAM" id="SSF57783">
    <property type="entry name" value="Zinc beta-ribbon"/>
    <property type="match status" value="1"/>
</dbReference>
<dbReference type="Gene3D" id="1.10.860.10">
    <property type="entry name" value="DNAb Helicase, Chain A"/>
    <property type="match status" value="1"/>
</dbReference>
<dbReference type="GO" id="GO:0008270">
    <property type="term" value="F:zinc ion binding"/>
    <property type="evidence" value="ECO:0007669"/>
    <property type="project" value="UniProtKB-KW"/>
</dbReference>
<evidence type="ECO:0000256" key="3">
    <source>
        <dbReference type="ARBA" id="ARBA00022679"/>
    </source>
</evidence>
<evidence type="ECO:0000256" key="6">
    <source>
        <dbReference type="ARBA" id="ARBA00022723"/>
    </source>
</evidence>
<feature type="domain" description="Toprim" evidence="13">
    <location>
        <begin position="257"/>
        <end position="338"/>
    </location>
</feature>
<evidence type="ECO:0000313" key="15">
    <source>
        <dbReference type="Proteomes" id="UP000176282"/>
    </source>
</evidence>
<dbReference type="InterPro" id="IPR016136">
    <property type="entry name" value="DNA_helicase_N/primase_C"/>
</dbReference>
<comment type="caution">
    <text evidence="14">The sequence shown here is derived from an EMBL/GenBank/DDBJ whole genome shotgun (WGS) entry which is preliminary data.</text>
</comment>
<dbReference type="HAMAP" id="MF_00974">
    <property type="entry name" value="DNA_primase_DnaG"/>
    <property type="match status" value="1"/>
</dbReference>
<dbReference type="PANTHER" id="PTHR30313">
    <property type="entry name" value="DNA PRIMASE"/>
    <property type="match status" value="1"/>
</dbReference>
<keyword evidence="2" id="KW-0639">Primosome</keyword>
<dbReference type="NCBIfam" id="TIGR01391">
    <property type="entry name" value="dnaG"/>
    <property type="match status" value="1"/>
</dbReference>
<accession>A0A1F6M266</accession>
<comment type="cofactor">
    <cofactor evidence="12">
        <name>Zn(2+)</name>
        <dbReference type="ChEBI" id="CHEBI:29105"/>
    </cofactor>
    <text evidence="12">Binds 1 zinc ion per monomer.</text>
</comment>
<dbReference type="SMART" id="SM00400">
    <property type="entry name" value="ZnF_CHCC"/>
    <property type="match status" value="1"/>
</dbReference>